<proteinExistence type="predicted"/>
<dbReference type="AlphaFoldDB" id="A0A798SF61"/>
<accession>A0A798SF61</accession>
<name>A0A798SF61_ECOLX</name>
<gene>
    <name evidence="1" type="ORF">HL577_27910</name>
</gene>
<sequence>MKIYARGGNPPYRTIDAGDADNCANTFSLVATVGGQVVANSTDNNSNWGKSGNIVFDVPAGSAFSVTSAGMVNYGCDYGTFSMLQYQ</sequence>
<comment type="caution">
    <text evidence="1">The sequence shown here is derived from an EMBL/GenBank/DDBJ whole genome shotgun (WGS) entry which is preliminary data.</text>
</comment>
<evidence type="ECO:0008006" key="2">
    <source>
        <dbReference type="Google" id="ProtNLM"/>
    </source>
</evidence>
<reference evidence="1" key="1">
    <citation type="journal article" date="2018" name="Genome Biol.">
        <title>SKESA: strategic k-mer extension for scrupulous assemblies.</title>
        <authorList>
            <person name="Souvorov A."/>
            <person name="Agarwala R."/>
            <person name="Lipman D.J."/>
        </authorList>
    </citation>
    <scope>NUCLEOTIDE SEQUENCE</scope>
    <source>
        <strain evidence="1">EC00626</strain>
    </source>
</reference>
<organism evidence="1">
    <name type="scientific">Escherichia coli</name>
    <dbReference type="NCBI Taxonomy" id="562"/>
    <lineage>
        <taxon>Bacteria</taxon>
        <taxon>Pseudomonadati</taxon>
        <taxon>Pseudomonadota</taxon>
        <taxon>Gammaproteobacteria</taxon>
        <taxon>Enterobacterales</taxon>
        <taxon>Enterobacteriaceae</taxon>
        <taxon>Escherichia</taxon>
    </lineage>
</organism>
<protein>
    <recommendedName>
        <fullName evidence="2">Prepilin, shufflon protein A</fullName>
    </recommendedName>
</protein>
<evidence type="ECO:0000313" key="1">
    <source>
        <dbReference type="EMBL" id="HAJ0974389.1"/>
    </source>
</evidence>
<dbReference type="EMBL" id="DABGZH010000132">
    <property type="protein sequence ID" value="HAJ0974389.1"/>
    <property type="molecule type" value="Genomic_DNA"/>
</dbReference>
<dbReference type="RefSeq" id="WP_097313368.1">
    <property type="nucleotide sequence ID" value="NZ_CP134667.1"/>
</dbReference>
<reference evidence="1" key="2">
    <citation type="submission" date="2019-09" db="EMBL/GenBank/DDBJ databases">
        <authorList>
            <consortium name="NCBI Pathogen Detection Project"/>
        </authorList>
    </citation>
    <scope>NUCLEOTIDE SEQUENCE</scope>
    <source>
        <strain evidence="1">EC00626</strain>
    </source>
</reference>